<feature type="compositionally biased region" description="Low complexity" evidence="1">
    <location>
        <begin position="328"/>
        <end position="341"/>
    </location>
</feature>
<feature type="compositionally biased region" description="Polar residues" evidence="1">
    <location>
        <begin position="297"/>
        <end position="319"/>
    </location>
</feature>
<reference evidence="2" key="1">
    <citation type="submission" date="2023-07" db="EMBL/GenBank/DDBJ databases">
        <title>Black Yeasts Isolated from many extreme environments.</title>
        <authorList>
            <person name="Coleine C."/>
            <person name="Stajich J.E."/>
            <person name="Selbmann L."/>
        </authorList>
    </citation>
    <scope>NUCLEOTIDE SEQUENCE</scope>
    <source>
        <strain evidence="2">CCFEE 5485</strain>
    </source>
</reference>
<dbReference type="Proteomes" id="UP001274830">
    <property type="component" value="Unassembled WGS sequence"/>
</dbReference>
<gene>
    <name evidence="2" type="ORF">LTR78_005663</name>
</gene>
<protein>
    <submittedName>
        <fullName evidence="2">Uncharacterized protein</fullName>
    </submittedName>
</protein>
<evidence type="ECO:0000313" key="3">
    <source>
        <dbReference type="Proteomes" id="UP001274830"/>
    </source>
</evidence>
<evidence type="ECO:0000313" key="2">
    <source>
        <dbReference type="EMBL" id="KAK3674577.1"/>
    </source>
</evidence>
<sequence length="589" mass="64577">MRTSASQISIDYWIRLLADRGVPEKKVKRIVYGLSICASSNGTQGTEEVDAKGYWNDATSLIPAANGSGACAWLLSSALQLNDHDAKTAEGINQQLDQHAETLSADFQKLLECGVSATEIAVDGQSALYIAVRLGYRAICAMLLWLGADQPFVGLDHNDRLLERLLRGTDRTSKDNKSALAVVQYSRMVTCLDYTICSLKEADRDKRMSSKLLLDRCRELDPHKKRCLEREKEHEDRKRRTQLWRTSPTKTALGSFTLSAVSPDSGYVGTPGDQVASTLYDPPLVPLPHPQSCGMVQHSSGISDATAQPSSRQAPQAKTSHPEASVCLPSSGQPTLSSSSQATPKWSWNQEIVPSCGYQPHHIGTTLADDLALPLVHDAIPQNPGTAMAEAQTGTLSHDRRHGRQDWSQDYYSSQFSCMESFATGQIPGATGPQLAMRTDDDINQQLPVTSNFLEADYGIGVVDMNPYMVPSAYSASMLGMKNATDMQAGVLARQHISSQSSRSSANVRSQIQHWENIQRQATLDSSRLEIEAVRKRTEAAEAQRVLSRLRGRASQVRSTQPKPTSPWPNVTSTPAELVPWPELPSFLF</sequence>
<name>A0AAE1C1L7_9PEZI</name>
<comment type="caution">
    <text evidence="2">The sequence shown here is derived from an EMBL/GenBank/DDBJ whole genome shotgun (WGS) entry which is preliminary data.</text>
</comment>
<dbReference type="InterPro" id="IPR036770">
    <property type="entry name" value="Ankyrin_rpt-contain_sf"/>
</dbReference>
<dbReference type="SUPFAM" id="SSF48403">
    <property type="entry name" value="Ankyrin repeat"/>
    <property type="match status" value="1"/>
</dbReference>
<proteinExistence type="predicted"/>
<evidence type="ECO:0000256" key="1">
    <source>
        <dbReference type="SAM" id="MobiDB-lite"/>
    </source>
</evidence>
<dbReference type="AlphaFoldDB" id="A0AAE1C1L7"/>
<feature type="region of interest" description="Disordered" evidence="1">
    <location>
        <begin position="550"/>
        <end position="575"/>
    </location>
</feature>
<feature type="region of interest" description="Disordered" evidence="1">
    <location>
        <begin position="295"/>
        <end position="343"/>
    </location>
</feature>
<dbReference type="EMBL" id="JAUTXT010000019">
    <property type="protein sequence ID" value="KAK3674577.1"/>
    <property type="molecule type" value="Genomic_DNA"/>
</dbReference>
<accession>A0AAE1C1L7</accession>
<feature type="compositionally biased region" description="Polar residues" evidence="1">
    <location>
        <begin position="556"/>
        <end position="575"/>
    </location>
</feature>
<organism evidence="2 3">
    <name type="scientific">Recurvomyces mirabilis</name>
    <dbReference type="NCBI Taxonomy" id="574656"/>
    <lineage>
        <taxon>Eukaryota</taxon>
        <taxon>Fungi</taxon>
        <taxon>Dikarya</taxon>
        <taxon>Ascomycota</taxon>
        <taxon>Pezizomycotina</taxon>
        <taxon>Dothideomycetes</taxon>
        <taxon>Dothideomycetidae</taxon>
        <taxon>Mycosphaerellales</taxon>
        <taxon>Teratosphaeriaceae</taxon>
        <taxon>Recurvomyces</taxon>
    </lineage>
</organism>
<keyword evidence="3" id="KW-1185">Reference proteome</keyword>